<feature type="transmembrane region" description="Helical" evidence="8">
    <location>
        <begin position="432"/>
        <end position="453"/>
    </location>
</feature>
<reference evidence="9 10" key="1">
    <citation type="submission" date="2019-11" db="EMBL/GenBank/DDBJ databases">
        <authorList>
            <person name="Jiang L.-Q."/>
        </authorList>
    </citation>
    <scope>NUCLEOTIDE SEQUENCE [LARGE SCALE GENOMIC DNA]</scope>
    <source>
        <strain evidence="9 10">YIM 132087</strain>
    </source>
</reference>
<feature type="transmembrane region" description="Helical" evidence="8">
    <location>
        <begin position="400"/>
        <end position="426"/>
    </location>
</feature>
<dbReference type="Gene3D" id="1.20.1250.20">
    <property type="entry name" value="MFS general substrate transporter like domains"/>
    <property type="match status" value="1"/>
</dbReference>
<dbReference type="AlphaFoldDB" id="A0A7K1FS30"/>
<feature type="transmembrane region" description="Helical" evidence="8">
    <location>
        <begin position="364"/>
        <end position="388"/>
    </location>
</feature>
<comment type="caution">
    <text evidence="9">The sequence shown here is derived from an EMBL/GenBank/DDBJ whole genome shotgun (WGS) entry which is preliminary data.</text>
</comment>
<evidence type="ECO:0000256" key="3">
    <source>
        <dbReference type="ARBA" id="ARBA00022475"/>
    </source>
</evidence>
<evidence type="ECO:0000256" key="5">
    <source>
        <dbReference type="ARBA" id="ARBA00022989"/>
    </source>
</evidence>
<evidence type="ECO:0000256" key="1">
    <source>
        <dbReference type="ARBA" id="ARBA00004429"/>
    </source>
</evidence>
<dbReference type="PANTHER" id="PTHR23513:SF9">
    <property type="entry name" value="ENTEROBACTIN EXPORTER ENTS"/>
    <property type="match status" value="1"/>
</dbReference>
<keyword evidence="2" id="KW-0813">Transport</keyword>
<dbReference type="Proteomes" id="UP000460221">
    <property type="component" value="Unassembled WGS sequence"/>
</dbReference>
<organism evidence="9 10">
    <name type="scientific">Nakamurella alba</name>
    <dbReference type="NCBI Taxonomy" id="2665158"/>
    <lineage>
        <taxon>Bacteria</taxon>
        <taxon>Bacillati</taxon>
        <taxon>Actinomycetota</taxon>
        <taxon>Actinomycetes</taxon>
        <taxon>Nakamurellales</taxon>
        <taxon>Nakamurellaceae</taxon>
        <taxon>Nakamurella</taxon>
    </lineage>
</organism>
<feature type="compositionally biased region" description="Basic and acidic residues" evidence="7">
    <location>
        <begin position="1"/>
        <end position="15"/>
    </location>
</feature>
<feature type="region of interest" description="Disordered" evidence="7">
    <location>
        <begin position="529"/>
        <end position="571"/>
    </location>
</feature>
<dbReference type="GO" id="GO:0022857">
    <property type="term" value="F:transmembrane transporter activity"/>
    <property type="evidence" value="ECO:0007669"/>
    <property type="project" value="InterPro"/>
</dbReference>
<dbReference type="PANTHER" id="PTHR23513">
    <property type="entry name" value="INTEGRAL MEMBRANE EFFLUX PROTEIN-RELATED"/>
    <property type="match status" value="1"/>
</dbReference>
<feature type="transmembrane region" description="Helical" evidence="8">
    <location>
        <begin position="231"/>
        <end position="250"/>
    </location>
</feature>
<dbReference type="Pfam" id="PF07690">
    <property type="entry name" value="MFS_1"/>
    <property type="match status" value="1"/>
</dbReference>
<evidence type="ECO:0000256" key="2">
    <source>
        <dbReference type="ARBA" id="ARBA00022448"/>
    </source>
</evidence>
<sequence>MRTRGSDRRPGRGDGRWCGGGHRTSVGAAPKRALGAGCVVAVRPLRRTAESCGRPVRPVGAVRPFQVRLRTPVALALACALFQVAELGSWVAVTIRAEANGGVREASAVLVAELVPAALVALLIGRLVRPANAVRILVLGLAGMTAGLGGAAVAVAVGGSTGRWGLYACAVLASMATVVVRPALGATVAATVLDPRRRGAFQALLSWIGGGAMLAGPVVTGAAVAGGAPEAAFVVFAAATAIAACCVLAVPHRRRGASGPVPVTPRRMGGVVQRVRSQRGVPALLTLLAVEGMLIGALDLLIVVLPGSGADPAYYATALGGGALAGGAVAGILSRRGHLAVAAGIAGAVAGGAVAGLAPAAVVWVLLGVLAIAGAALAALRGLGHALLQVLSPAVLAGPAFAALEGLDMVMLLVGVLVVPVAITLLGVPGAVLLLGAASLAAVLCCLRSLVLAERLALERAARVVALSGHPLLRDVDVTVVENLAAWARVVRSEHGTGPATTHLEVSAGPGTSVRVPLDLVRELLRVSSPAEHPPAQEHEPEHGRHQVRHHQDGQLQQPTRIGGGGVQQRQ</sequence>
<feature type="transmembrane region" description="Helical" evidence="8">
    <location>
        <begin position="164"/>
        <end position="192"/>
    </location>
</feature>
<comment type="subcellular location">
    <subcellularLocation>
        <location evidence="1">Cell inner membrane</location>
        <topology evidence="1">Multi-pass membrane protein</topology>
    </subcellularLocation>
</comment>
<evidence type="ECO:0000256" key="6">
    <source>
        <dbReference type="ARBA" id="ARBA00023136"/>
    </source>
</evidence>
<dbReference type="EMBL" id="WLYK01000012">
    <property type="protein sequence ID" value="MTD16952.1"/>
    <property type="molecule type" value="Genomic_DNA"/>
</dbReference>
<feature type="region of interest" description="Disordered" evidence="7">
    <location>
        <begin position="1"/>
        <end position="23"/>
    </location>
</feature>
<gene>
    <name evidence="9" type="ORF">GIS00_23740</name>
</gene>
<evidence type="ECO:0000256" key="8">
    <source>
        <dbReference type="SAM" id="Phobius"/>
    </source>
</evidence>
<evidence type="ECO:0000313" key="10">
    <source>
        <dbReference type="Proteomes" id="UP000460221"/>
    </source>
</evidence>
<proteinExistence type="predicted"/>
<feature type="transmembrane region" description="Helical" evidence="8">
    <location>
        <begin position="136"/>
        <end position="158"/>
    </location>
</feature>
<dbReference type="InterPro" id="IPR036259">
    <property type="entry name" value="MFS_trans_sf"/>
</dbReference>
<evidence type="ECO:0000313" key="9">
    <source>
        <dbReference type="EMBL" id="MTD16952.1"/>
    </source>
</evidence>
<keyword evidence="5 8" id="KW-1133">Transmembrane helix</keyword>
<keyword evidence="4 8" id="KW-0812">Transmembrane</keyword>
<feature type="transmembrane region" description="Helical" evidence="8">
    <location>
        <begin position="339"/>
        <end position="358"/>
    </location>
</feature>
<accession>A0A7K1FS30</accession>
<protein>
    <submittedName>
        <fullName evidence="9">MFS transporter</fullName>
    </submittedName>
</protein>
<keyword evidence="3" id="KW-1003">Cell membrane</keyword>
<feature type="compositionally biased region" description="Gly residues" evidence="7">
    <location>
        <begin position="562"/>
        <end position="571"/>
    </location>
</feature>
<keyword evidence="6 8" id="KW-0472">Membrane</keyword>
<name>A0A7K1FS30_9ACTN</name>
<dbReference type="SUPFAM" id="SSF103473">
    <property type="entry name" value="MFS general substrate transporter"/>
    <property type="match status" value="1"/>
</dbReference>
<dbReference type="InterPro" id="IPR011701">
    <property type="entry name" value="MFS"/>
</dbReference>
<feature type="compositionally biased region" description="Basic and acidic residues" evidence="7">
    <location>
        <begin position="535"/>
        <end position="553"/>
    </location>
</feature>
<feature type="transmembrane region" description="Helical" evidence="8">
    <location>
        <begin position="73"/>
        <end position="95"/>
    </location>
</feature>
<keyword evidence="10" id="KW-1185">Reference proteome</keyword>
<feature type="transmembrane region" description="Helical" evidence="8">
    <location>
        <begin position="283"/>
        <end position="307"/>
    </location>
</feature>
<feature type="transmembrane region" description="Helical" evidence="8">
    <location>
        <begin position="204"/>
        <end position="225"/>
    </location>
</feature>
<dbReference type="GO" id="GO:0005886">
    <property type="term" value="C:plasma membrane"/>
    <property type="evidence" value="ECO:0007669"/>
    <property type="project" value="UniProtKB-SubCell"/>
</dbReference>
<evidence type="ECO:0000256" key="7">
    <source>
        <dbReference type="SAM" id="MobiDB-lite"/>
    </source>
</evidence>
<evidence type="ECO:0000256" key="4">
    <source>
        <dbReference type="ARBA" id="ARBA00022692"/>
    </source>
</evidence>
<feature type="transmembrane region" description="Helical" evidence="8">
    <location>
        <begin position="107"/>
        <end position="124"/>
    </location>
</feature>
<feature type="transmembrane region" description="Helical" evidence="8">
    <location>
        <begin position="313"/>
        <end position="332"/>
    </location>
</feature>